<dbReference type="VEuPathDB" id="AmoebaDB:FDP41_005727"/>
<reference evidence="3 4" key="1">
    <citation type="journal article" date="2019" name="Sci. Rep.">
        <title>Nanopore sequencing improves the draft genome of the human pathogenic amoeba Naegleria fowleri.</title>
        <authorList>
            <person name="Liechti N."/>
            <person name="Schurch N."/>
            <person name="Bruggmann R."/>
            <person name="Wittwer M."/>
        </authorList>
    </citation>
    <scope>NUCLEOTIDE SEQUENCE [LARGE SCALE GENOMIC DNA]</scope>
    <source>
        <strain evidence="3 4">ATCC 30894</strain>
    </source>
</reference>
<dbReference type="SUPFAM" id="SSF49562">
    <property type="entry name" value="C2 domain (Calcium/lipid-binding domain, CaLB)"/>
    <property type="match status" value="1"/>
</dbReference>
<evidence type="ECO:0000313" key="3">
    <source>
        <dbReference type="EMBL" id="KAF0974974.1"/>
    </source>
</evidence>
<evidence type="ECO:0000313" key="4">
    <source>
        <dbReference type="Proteomes" id="UP000444721"/>
    </source>
</evidence>
<comment type="caution">
    <text evidence="3">The sequence shown here is derived from an EMBL/GenBank/DDBJ whole genome shotgun (WGS) entry which is preliminary data.</text>
</comment>
<dbReference type="InterPro" id="IPR051324">
    <property type="entry name" value="Stress/Tellurium_Resist"/>
</dbReference>
<dbReference type="GeneID" id="68112945"/>
<feature type="compositionally biased region" description="Basic and acidic residues" evidence="1">
    <location>
        <begin position="741"/>
        <end position="751"/>
    </location>
</feature>
<dbReference type="VEuPathDB" id="AmoebaDB:NF0083610"/>
<dbReference type="InterPro" id="IPR000008">
    <property type="entry name" value="C2_dom"/>
</dbReference>
<protein>
    <recommendedName>
        <fullName evidence="2">C2 domain-containing protein</fullName>
    </recommendedName>
</protein>
<dbReference type="Gene3D" id="2.60.40.150">
    <property type="entry name" value="C2 domain"/>
    <property type="match status" value="1"/>
</dbReference>
<sequence>MSNQGSSHQLPPNSHPLPFLDAHDHKYNLPYFSNNQNCSESNSSSQPHQQQQFIATLQWKSKTSTHDVDLVAILVNKQGGIHDVCFYNNLNGVSGMKHGGDDRNGNQNLDAPRNVVKEPLKDNVTLETALSEANETIQLDLSKVDHEVRCIVFFACCYPGTVLSELAHVTCNLYQFTQSDNEKAPLKLVIGSNLDVSKDASGQVFAIIQLRGGDAEAITTVIPGKEKESIKDEMDEETLNSDSLSASPSPAISQGHLKEAENAQEHEDVSTQANYYWQIVSKQVEIATHERFMDSFMYAMCKRVLPENIFISMKNRLTYIIHLRQEEKKNQILDSMVFSSILKDEDHDEDEEYIVRVYSELTGSILIDQLIVEEAHNYLKTVLETSAEKSPFIPISREEFTIQEANNKLSKQSVEDDKTQVDKQEPPTLNIQKSYTFNEDKIKIFIGWQSLSGRSYSRYYLTATVLFFGKYGARLGHIDQYTTRLSLVKLESTNTNPNNTTAPTTENTTNSNNANSSSTTNTTSGMGSPRTSPLLIQSSSSMTLKSPRSGLHKPKPAAIFLKGNRDTGTGNDSDLCAEVDLSRLPKSVHSIIVVVTATSNAQDSGFQELKDPYVKITTNSVGDLYRYQFHTSERAYQSFIACRLTCLRNPNDLSSANLTAPSKNQIGNMYGGSFIGLTKWKISNIGEYSLGVHPLIDPHLKSQVQKHVPTFELPPCMELATQHEIEEQEREKLLQQQQENKTSEEDKTTEKEDFVLMVSNASDLDLTVNDEEPKKEKPKCFRIPKQEVKTVGFDFSTVKNLDSIQVLEFSQHGKLLTGAKPTIVNEANDLKKRKLALSKKSDHPMNIPMSESFTLKEEGEENTAEQLPRQDQMFQSLTSFHRMDLTYSKESHAPYFMCFLLKFKDIITNEDEDALDYSLIPENRINCFRLWNVDEKVDMCFAKLENVFNIDGSEQALEVFNWQQHANLAVIAYRSGQKDEWFIEVLDEIVTFKTPARRYLRSMLQKCQFDISEPSCDIFTVPAPKDTVTKEFHKDRRDLVLGFGIAGSGGQKHLLNAEVEIYDHFGRYLGKVYEGYSDMDAKLKHRPINFLTIYTQDDEEQFDIRMKDLIESTTVKYIVANIEVKSRSILNEKSQVYTRLVDMRSGKELTRVQASGYLFLDKYIPKKTVEKKEDVDADDDSYDSGDESDNEVVVTMCVIEFTKEGWRIIGAGEKNLVDLIPKYISLKPEALKIEIIKGRNLIPVDHGSADPYLRIKLNEKNSRKGAKKQKVRTKLCNRTIHPDWHETHTIQIFDYDDTLIVKCMDYEKTRDQYMGEVRLKVGFLLRLHNQGRDRKFVLRNDEYWKAVEGKLTGMKKEMALASQPMGDLFMRFSIGSLSDVVTKK</sequence>
<feature type="compositionally biased region" description="Polar residues" evidence="1">
    <location>
        <begin position="525"/>
        <end position="534"/>
    </location>
</feature>
<dbReference type="VEuPathDB" id="AmoebaDB:NfTy_045650"/>
<dbReference type="SMART" id="SM00239">
    <property type="entry name" value="C2"/>
    <property type="match status" value="1"/>
</dbReference>
<dbReference type="EMBL" id="VFQX01000048">
    <property type="protein sequence ID" value="KAF0974974.1"/>
    <property type="molecule type" value="Genomic_DNA"/>
</dbReference>
<evidence type="ECO:0000256" key="1">
    <source>
        <dbReference type="SAM" id="MobiDB-lite"/>
    </source>
</evidence>
<feature type="region of interest" description="Disordered" evidence="1">
    <location>
        <begin position="1"/>
        <end position="22"/>
    </location>
</feature>
<gene>
    <name evidence="3" type="ORF">FDP41_005727</name>
</gene>
<dbReference type="CDD" id="cd00030">
    <property type="entry name" value="C2"/>
    <property type="match status" value="1"/>
</dbReference>
<feature type="region of interest" description="Disordered" evidence="1">
    <location>
        <begin position="728"/>
        <end position="751"/>
    </location>
</feature>
<feature type="compositionally biased region" description="Polar residues" evidence="1">
    <location>
        <begin position="1"/>
        <end position="12"/>
    </location>
</feature>
<name>A0A6A5BLN6_NAEFO</name>
<dbReference type="OrthoDB" id="73919at2759"/>
<dbReference type="Pfam" id="PF02342">
    <property type="entry name" value="TerD"/>
    <property type="match status" value="2"/>
</dbReference>
<dbReference type="VEuPathDB" id="AmoebaDB:NF0083600"/>
<dbReference type="PANTHER" id="PTHR32097">
    <property type="entry name" value="CAMP-BINDING PROTEIN 1-RELATED"/>
    <property type="match status" value="1"/>
</dbReference>
<dbReference type="Gene3D" id="2.60.60.30">
    <property type="entry name" value="sav2460 like domains"/>
    <property type="match status" value="2"/>
</dbReference>
<dbReference type="InterPro" id="IPR003325">
    <property type="entry name" value="TerD"/>
</dbReference>
<feature type="domain" description="C2" evidence="2">
    <location>
        <begin position="1210"/>
        <end position="1336"/>
    </location>
</feature>
<dbReference type="Proteomes" id="UP000444721">
    <property type="component" value="Unassembled WGS sequence"/>
</dbReference>
<dbReference type="Pfam" id="PF00168">
    <property type="entry name" value="C2"/>
    <property type="match status" value="1"/>
</dbReference>
<dbReference type="PROSITE" id="PS50004">
    <property type="entry name" value="C2"/>
    <property type="match status" value="1"/>
</dbReference>
<dbReference type="InterPro" id="IPR035892">
    <property type="entry name" value="C2_domain_sf"/>
</dbReference>
<dbReference type="RefSeq" id="XP_044559687.1">
    <property type="nucleotide sequence ID" value="XM_044709283.1"/>
</dbReference>
<proteinExistence type="predicted"/>
<keyword evidence="4" id="KW-1185">Reference proteome</keyword>
<feature type="compositionally biased region" description="Low complexity" evidence="1">
    <location>
        <begin position="492"/>
        <end position="524"/>
    </location>
</feature>
<accession>A0A6A5BLN6</accession>
<dbReference type="CDD" id="cd06974">
    <property type="entry name" value="TerD_like"/>
    <property type="match status" value="1"/>
</dbReference>
<feature type="region of interest" description="Disordered" evidence="1">
    <location>
        <begin position="492"/>
        <end position="534"/>
    </location>
</feature>
<organism evidence="3 4">
    <name type="scientific">Naegleria fowleri</name>
    <name type="common">Brain eating amoeba</name>
    <dbReference type="NCBI Taxonomy" id="5763"/>
    <lineage>
        <taxon>Eukaryota</taxon>
        <taxon>Discoba</taxon>
        <taxon>Heterolobosea</taxon>
        <taxon>Tetramitia</taxon>
        <taxon>Eutetramitia</taxon>
        <taxon>Vahlkampfiidae</taxon>
        <taxon>Naegleria</taxon>
    </lineage>
</organism>
<dbReference type="OMA" id="GHIDQYT"/>
<dbReference type="PANTHER" id="PTHR32097:SF17">
    <property type="entry name" value="CAMP-BINDING PROTEIN 1-RELATED"/>
    <property type="match status" value="1"/>
</dbReference>
<feature type="compositionally biased region" description="Basic and acidic residues" evidence="1">
    <location>
        <begin position="256"/>
        <end position="265"/>
    </location>
</feature>
<feature type="compositionally biased region" description="Polar residues" evidence="1">
    <location>
        <begin position="240"/>
        <end position="252"/>
    </location>
</feature>
<evidence type="ECO:0000259" key="2">
    <source>
        <dbReference type="PROSITE" id="PS50004"/>
    </source>
</evidence>
<feature type="region of interest" description="Disordered" evidence="1">
    <location>
        <begin position="226"/>
        <end position="265"/>
    </location>
</feature>